<gene>
    <name evidence="1" type="ORF">J2S19_000109</name>
</gene>
<dbReference type="RefSeq" id="WP_307335602.1">
    <property type="nucleotide sequence ID" value="NZ_JAUSUD010000001.1"/>
</dbReference>
<name>A0ABT9ZA85_9BACI</name>
<evidence type="ECO:0008006" key="3">
    <source>
        <dbReference type="Google" id="ProtNLM"/>
    </source>
</evidence>
<sequence length="250" mass="28800">MNNSDQKKLIELENKQEKGMGGDGSNLELIFKQFLDWYKDSNLSNNEKTLWVKNRLNQIKKARQQEEQIPLLVVHILPKNAFETNTTNINLEDYTVILLPMLDGHTGDSRRINYHGILYSETYSNSYTQLYRNGIVESVCDNVSENKRLYVHQIEIGIIRMVGDYLNAMQNVPDTSFDLHITILNVEGFYFSLPRMLTKNNVIDQKDLYLPCITIKMSSETNIEDAIKPAIDVLWNAGGFPKSLPINAFY</sequence>
<protein>
    <recommendedName>
        <fullName evidence="3">Suppressor of fused-like domain-containing protein</fullName>
    </recommendedName>
</protein>
<proteinExistence type="predicted"/>
<reference evidence="1 2" key="1">
    <citation type="submission" date="2023-07" db="EMBL/GenBank/DDBJ databases">
        <title>Genomic Encyclopedia of Type Strains, Phase IV (KMG-IV): sequencing the most valuable type-strain genomes for metagenomic binning, comparative biology and taxonomic classification.</title>
        <authorList>
            <person name="Goeker M."/>
        </authorList>
    </citation>
    <scope>NUCLEOTIDE SEQUENCE [LARGE SCALE GENOMIC DNA]</scope>
    <source>
        <strain evidence="1 2">DSM 29005</strain>
    </source>
</reference>
<dbReference type="EMBL" id="JAUSUD010000001">
    <property type="protein sequence ID" value="MDQ0228859.1"/>
    <property type="molecule type" value="Genomic_DNA"/>
</dbReference>
<comment type="caution">
    <text evidence="1">The sequence shown here is derived from an EMBL/GenBank/DDBJ whole genome shotgun (WGS) entry which is preliminary data.</text>
</comment>
<evidence type="ECO:0000313" key="1">
    <source>
        <dbReference type="EMBL" id="MDQ0228859.1"/>
    </source>
</evidence>
<dbReference type="Proteomes" id="UP001234495">
    <property type="component" value="Unassembled WGS sequence"/>
</dbReference>
<accession>A0ABT9ZA85</accession>
<evidence type="ECO:0000313" key="2">
    <source>
        <dbReference type="Proteomes" id="UP001234495"/>
    </source>
</evidence>
<keyword evidence="2" id="KW-1185">Reference proteome</keyword>
<organism evidence="1 2">
    <name type="scientific">Metabacillus malikii</name>
    <dbReference type="NCBI Taxonomy" id="1504265"/>
    <lineage>
        <taxon>Bacteria</taxon>
        <taxon>Bacillati</taxon>
        <taxon>Bacillota</taxon>
        <taxon>Bacilli</taxon>
        <taxon>Bacillales</taxon>
        <taxon>Bacillaceae</taxon>
        <taxon>Metabacillus</taxon>
    </lineage>
</organism>